<keyword evidence="4" id="KW-1185">Reference proteome</keyword>
<keyword evidence="2" id="KW-0732">Signal</keyword>
<feature type="region of interest" description="Disordered" evidence="1">
    <location>
        <begin position="27"/>
        <end position="50"/>
    </location>
</feature>
<reference evidence="3 4" key="1">
    <citation type="submission" date="2019-11" db="EMBL/GenBank/DDBJ databases">
        <title>Novel species isolated from a subtropical stream in China.</title>
        <authorList>
            <person name="Lu H."/>
        </authorList>
    </citation>
    <scope>NUCLEOTIDE SEQUENCE [LARGE SCALE GENOMIC DNA]</scope>
    <source>
        <strain evidence="3 4">FT26W</strain>
    </source>
</reference>
<evidence type="ECO:0000256" key="1">
    <source>
        <dbReference type="SAM" id="MobiDB-lite"/>
    </source>
</evidence>
<sequence>MKMHIAAVLAITSSFMLGSAFAADTPAPAAASPHAGMHGQAAGAEPLKPLPKQDKLTVRGWSSPAPAAWTPVQPASAMRAAQFILPGGTGKADDDGEMVVYFFPAGDGGSQDANIQRWTAEVTDAAGKPVKPAVTTSKTGMTKVTLVTLQGAYTRGANMLPDAKRKTGQTLMVAMVETTMGRITLQAYGPSKTVAAHRDSFIKLANGFVPG</sequence>
<dbReference type="EMBL" id="WKJL01000007">
    <property type="protein sequence ID" value="MRW84927.1"/>
    <property type="molecule type" value="Genomic_DNA"/>
</dbReference>
<comment type="caution">
    <text evidence="3">The sequence shown here is derived from an EMBL/GenBank/DDBJ whole genome shotgun (WGS) entry which is preliminary data.</text>
</comment>
<name>A0A844CVV4_9BURK</name>
<accession>A0A844CVV4</accession>
<gene>
    <name evidence="3" type="ORF">GJ698_12635</name>
</gene>
<feature type="chain" id="PRO_5032867533" evidence="2">
    <location>
        <begin position="23"/>
        <end position="211"/>
    </location>
</feature>
<evidence type="ECO:0000313" key="3">
    <source>
        <dbReference type="EMBL" id="MRW84927.1"/>
    </source>
</evidence>
<organism evidence="3 4">
    <name type="scientific">Duganella aquatilis</name>
    <dbReference type="NCBI Taxonomy" id="2666082"/>
    <lineage>
        <taxon>Bacteria</taxon>
        <taxon>Pseudomonadati</taxon>
        <taxon>Pseudomonadota</taxon>
        <taxon>Betaproteobacteria</taxon>
        <taxon>Burkholderiales</taxon>
        <taxon>Oxalobacteraceae</taxon>
        <taxon>Telluria group</taxon>
        <taxon>Duganella</taxon>
    </lineage>
</organism>
<dbReference type="AlphaFoldDB" id="A0A844CVV4"/>
<protein>
    <submittedName>
        <fullName evidence="3">Uncharacterized protein</fullName>
    </submittedName>
</protein>
<dbReference type="RefSeq" id="WP_154357970.1">
    <property type="nucleotide sequence ID" value="NZ_WKJL01000007.1"/>
</dbReference>
<proteinExistence type="predicted"/>
<evidence type="ECO:0000313" key="4">
    <source>
        <dbReference type="Proteomes" id="UP000439986"/>
    </source>
</evidence>
<feature type="signal peptide" evidence="2">
    <location>
        <begin position="1"/>
        <end position="22"/>
    </location>
</feature>
<evidence type="ECO:0000256" key="2">
    <source>
        <dbReference type="SAM" id="SignalP"/>
    </source>
</evidence>
<dbReference type="Proteomes" id="UP000439986">
    <property type="component" value="Unassembled WGS sequence"/>
</dbReference>